<organism evidence="9 10">
    <name type="scientific">Acaromyces ingoldii</name>
    <dbReference type="NCBI Taxonomy" id="215250"/>
    <lineage>
        <taxon>Eukaryota</taxon>
        <taxon>Fungi</taxon>
        <taxon>Dikarya</taxon>
        <taxon>Basidiomycota</taxon>
        <taxon>Ustilaginomycotina</taxon>
        <taxon>Exobasidiomycetes</taxon>
        <taxon>Exobasidiales</taxon>
        <taxon>Cryptobasidiaceae</taxon>
        <taxon>Acaromyces</taxon>
    </lineage>
</organism>
<dbReference type="STRING" id="215250.A0A316YFF4"/>
<name>A0A316YFF4_9BASI</name>
<dbReference type="PANTHER" id="PTHR10984:SF25">
    <property type="entry name" value="ENDOPLASMIC RETICULUM-GOLGI INTERMEDIATE COMPARTMENT PROTEIN 3"/>
    <property type="match status" value="1"/>
</dbReference>
<keyword evidence="3 6" id="KW-0812">Transmembrane</keyword>
<evidence type="ECO:0000259" key="8">
    <source>
        <dbReference type="Pfam" id="PF13850"/>
    </source>
</evidence>
<dbReference type="InterPro" id="IPR012936">
    <property type="entry name" value="Erv_C"/>
</dbReference>
<protein>
    <submittedName>
        <fullName evidence="9">DUF1692-domain-containing protein</fullName>
    </submittedName>
</protein>
<keyword evidence="5 6" id="KW-0472">Membrane</keyword>
<dbReference type="OrthoDB" id="10266265at2759"/>
<dbReference type="GO" id="GO:0030134">
    <property type="term" value="C:COPII-coated ER to Golgi transport vesicle"/>
    <property type="evidence" value="ECO:0007669"/>
    <property type="project" value="TreeGrafter"/>
</dbReference>
<evidence type="ECO:0000256" key="5">
    <source>
        <dbReference type="ARBA" id="ARBA00023136"/>
    </source>
</evidence>
<dbReference type="Pfam" id="PF07970">
    <property type="entry name" value="COPIIcoated_ERV"/>
    <property type="match status" value="1"/>
</dbReference>
<dbReference type="FunCoup" id="A0A316YFF4">
    <property type="interactions" value="348"/>
</dbReference>
<feature type="domain" description="Endoplasmic reticulum vesicle transporter C-terminal" evidence="7">
    <location>
        <begin position="144"/>
        <end position="401"/>
    </location>
</feature>
<sequence>MGRNGVFGQLSGIDAFGKTMDDVRIRTNVGAIITLISFSLIAILTLGEFVQYRKIHTESTLVVDKSRGEQLTISLNMTFPRVPCYLISVDIMDISGDHQTDIRHEVERTRIDQKGRPIDVGSKSLRGEANRLANTHGKDYCGSCYGGEPPESGCCNTCDEVREAYVRRGWSFSDPDHIDQCVSEGWSQKIKEQNTEGCNVAGKVHVNKVIGNFHISPGRAFQRNSIHVHDLVPYLAGEGAEHHHFGHVIHELSFGSSDEYEVTGRHYGQAVKTIMGIIDPLHGYVAHTDKSQYMFQYFVKVVPTELHLLNGHSFKSHEYSVTSYERDLSPNAPNAANQATQGGGPMHSVQHGFGGMPGFFLNYDISALKAINKQTRTSFSHFLTSTCAIVGGILTVAGIVDAAVHEGRIRLAANNGDAGGWGAGPRMGGKLV</sequence>
<dbReference type="InterPro" id="IPR045888">
    <property type="entry name" value="Erv"/>
</dbReference>
<dbReference type="GO" id="GO:0006888">
    <property type="term" value="P:endoplasmic reticulum to Golgi vesicle-mediated transport"/>
    <property type="evidence" value="ECO:0007669"/>
    <property type="project" value="TreeGrafter"/>
</dbReference>
<dbReference type="GeneID" id="37044267"/>
<comment type="similarity">
    <text evidence="2">Belongs to the ERGIC family.</text>
</comment>
<evidence type="ECO:0000256" key="3">
    <source>
        <dbReference type="ARBA" id="ARBA00022692"/>
    </source>
</evidence>
<evidence type="ECO:0000256" key="1">
    <source>
        <dbReference type="ARBA" id="ARBA00004141"/>
    </source>
</evidence>
<dbReference type="RefSeq" id="XP_025375478.1">
    <property type="nucleotide sequence ID" value="XM_025522351.1"/>
</dbReference>
<evidence type="ECO:0000313" key="10">
    <source>
        <dbReference type="Proteomes" id="UP000245768"/>
    </source>
</evidence>
<accession>A0A316YFF4</accession>
<dbReference type="GO" id="GO:0000139">
    <property type="term" value="C:Golgi membrane"/>
    <property type="evidence" value="ECO:0007669"/>
    <property type="project" value="TreeGrafter"/>
</dbReference>
<evidence type="ECO:0000256" key="4">
    <source>
        <dbReference type="ARBA" id="ARBA00022989"/>
    </source>
</evidence>
<dbReference type="InParanoid" id="A0A316YFF4"/>
<evidence type="ECO:0000256" key="2">
    <source>
        <dbReference type="ARBA" id="ARBA00005648"/>
    </source>
</evidence>
<feature type="domain" description="Endoplasmic reticulum vesicle transporter N-terminal" evidence="8">
    <location>
        <begin position="11"/>
        <end position="99"/>
    </location>
</feature>
<dbReference type="Pfam" id="PF13850">
    <property type="entry name" value="ERGIC_N"/>
    <property type="match status" value="1"/>
</dbReference>
<reference evidence="9 10" key="1">
    <citation type="journal article" date="2018" name="Mol. Biol. Evol.">
        <title>Broad Genomic Sampling Reveals a Smut Pathogenic Ancestry of the Fungal Clade Ustilaginomycotina.</title>
        <authorList>
            <person name="Kijpornyongpan T."/>
            <person name="Mondo S.J."/>
            <person name="Barry K."/>
            <person name="Sandor L."/>
            <person name="Lee J."/>
            <person name="Lipzen A."/>
            <person name="Pangilinan J."/>
            <person name="LaButti K."/>
            <person name="Hainaut M."/>
            <person name="Henrissat B."/>
            <person name="Grigoriev I.V."/>
            <person name="Spatafora J.W."/>
            <person name="Aime M.C."/>
        </authorList>
    </citation>
    <scope>NUCLEOTIDE SEQUENCE [LARGE SCALE GENOMIC DNA]</scope>
    <source>
        <strain evidence="9 10">MCA 4198</strain>
    </source>
</reference>
<evidence type="ECO:0000259" key="7">
    <source>
        <dbReference type="Pfam" id="PF07970"/>
    </source>
</evidence>
<proteinExistence type="inferred from homology"/>
<evidence type="ECO:0000256" key="6">
    <source>
        <dbReference type="SAM" id="Phobius"/>
    </source>
</evidence>
<dbReference type="GO" id="GO:0005789">
    <property type="term" value="C:endoplasmic reticulum membrane"/>
    <property type="evidence" value="ECO:0007669"/>
    <property type="project" value="TreeGrafter"/>
</dbReference>
<dbReference type="PANTHER" id="PTHR10984">
    <property type="entry name" value="ENDOPLASMIC RETICULUM-GOLGI INTERMEDIATE COMPARTMENT PROTEIN"/>
    <property type="match status" value="1"/>
</dbReference>
<keyword evidence="10" id="KW-1185">Reference proteome</keyword>
<feature type="transmembrane region" description="Helical" evidence="6">
    <location>
        <begin position="29"/>
        <end position="50"/>
    </location>
</feature>
<dbReference type="Proteomes" id="UP000245768">
    <property type="component" value="Unassembled WGS sequence"/>
</dbReference>
<evidence type="ECO:0000313" key="9">
    <source>
        <dbReference type="EMBL" id="PWN88280.1"/>
    </source>
</evidence>
<dbReference type="EMBL" id="KZ819638">
    <property type="protein sequence ID" value="PWN88280.1"/>
    <property type="molecule type" value="Genomic_DNA"/>
</dbReference>
<comment type="subcellular location">
    <subcellularLocation>
        <location evidence="1">Membrane</location>
        <topology evidence="1">Multi-pass membrane protein</topology>
    </subcellularLocation>
</comment>
<gene>
    <name evidence="9" type="ORF">FA10DRAFT_268483</name>
</gene>
<keyword evidence="4 6" id="KW-1133">Transmembrane helix</keyword>
<dbReference type="GO" id="GO:0006890">
    <property type="term" value="P:retrograde vesicle-mediated transport, Golgi to endoplasmic reticulum"/>
    <property type="evidence" value="ECO:0007669"/>
    <property type="project" value="TreeGrafter"/>
</dbReference>
<dbReference type="AlphaFoldDB" id="A0A316YFF4"/>
<dbReference type="InterPro" id="IPR039542">
    <property type="entry name" value="Erv_N"/>
</dbReference>